<dbReference type="EMBL" id="CP004354">
    <property type="protein sequence ID" value="AGG66882.1"/>
    <property type="molecule type" value="Genomic_DNA"/>
</dbReference>
<proteinExistence type="predicted"/>
<accession>M1UUC4</accession>
<dbReference type="STRING" id="1121353.H924_07200"/>
<gene>
    <name evidence="2" type="ORF">H924_07200</name>
</gene>
<keyword evidence="3" id="KW-1185">Reference proteome</keyword>
<dbReference type="OrthoDB" id="5126503at2"/>
<evidence type="ECO:0000313" key="2">
    <source>
        <dbReference type="EMBL" id="AGG66882.1"/>
    </source>
</evidence>
<dbReference type="AlphaFoldDB" id="M1UUC4"/>
<dbReference type="Proteomes" id="UP000011760">
    <property type="component" value="Chromosome"/>
</dbReference>
<organism evidence="2 3">
    <name type="scientific">Corynebacterium callunae DSM 20147</name>
    <dbReference type="NCBI Taxonomy" id="1121353"/>
    <lineage>
        <taxon>Bacteria</taxon>
        <taxon>Bacillati</taxon>
        <taxon>Actinomycetota</taxon>
        <taxon>Actinomycetes</taxon>
        <taxon>Mycobacteriales</taxon>
        <taxon>Corynebacteriaceae</taxon>
        <taxon>Corynebacterium</taxon>
    </lineage>
</organism>
<feature type="region of interest" description="Disordered" evidence="1">
    <location>
        <begin position="43"/>
        <end position="69"/>
    </location>
</feature>
<feature type="compositionally biased region" description="Acidic residues" evidence="1">
    <location>
        <begin position="60"/>
        <end position="69"/>
    </location>
</feature>
<name>M1UUC4_9CORY</name>
<reference evidence="2 3" key="1">
    <citation type="submission" date="2013-02" db="EMBL/GenBank/DDBJ databases">
        <title>The complete genome sequence of Corynebacterium callunae DSM 20147.</title>
        <authorList>
            <person name="Ruckert C."/>
            <person name="Albersmeier A."/>
            <person name="Kalinowski J."/>
        </authorList>
    </citation>
    <scope>NUCLEOTIDE SEQUENCE [LARGE SCALE GENOMIC DNA]</scope>
    <source>
        <strain evidence="2 3">DSM 20147</strain>
    </source>
</reference>
<sequence>MAKIREDFEGVVHVHAKSGTVVLRAGEVIPRGVKVGAHLIHSEQAAEASGEADPNLVGEANDEDVNTAK</sequence>
<dbReference type="KEGG" id="ccn:H924_07200"/>
<dbReference type="RefSeq" id="WP_015651313.1">
    <property type="nucleotide sequence ID" value="NC_020506.1"/>
</dbReference>
<dbReference type="HOGENOM" id="CLU_2768768_0_0_11"/>
<evidence type="ECO:0000256" key="1">
    <source>
        <dbReference type="SAM" id="MobiDB-lite"/>
    </source>
</evidence>
<evidence type="ECO:0000313" key="3">
    <source>
        <dbReference type="Proteomes" id="UP000011760"/>
    </source>
</evidence>
<dbReference type="PATRIC" id="fig|1121353.3.peg.1466"/>
<protein>
    <submittedName>
        <fullName evidence="2">Uncharacterized protein</fullName>
    </submittedName>
</protein>